<dbReference type="GO" id="GO:0061599">
    <property type="term" value="F:molybdopterin molybdotransferase activity"/>
    <property type="evidence" value="ECO:0007669"/>
    <property type="project" value="TreeGrafter"/>
</dbReference>
<dbReference type="EMBL" id="VSSQ01051753">
    <property type="protein sequence ID" value="MPN05850.1"/>
    <property type="molecule type" value="Genomic_DNA"/>
</dbReference>
<dbReference type="InterPro" id="IPR038987">
    <property type="entry name" value="MoeA-like"/>
</dbReference>
<comment type="caution">
    <text evidence="2">The sequence shown here is derived from an EMBL/GenBank/DDBJ whole genome shotgun (WGS) entry which is preliminary data.</text>
</comment>
<feature type="domain" description="MoaB/Mog" evidence="1">
    <location>
        <begin position="47"/>
        <end position="179"/>
    </location>
</feature>
<evidence type="ECO:0000259" key="1">
    <source>
        <dbReference type="SMART" id="SM00852"/>
    </source>
</evidence>
<proteinExistence type="predicted"/>
<dbReference type="Pfam" id="PF00994">
    <property type="entry name" value="MoCF_biosynth"/>
    <property type="match status" value="1"/>
</dbReference>
<accession>A0A645EWN1</accession>
<dbReference type="PANTHER" id="PTHR10192">
    <property type="entry name" value="MOLYBDOPTERIN BIOSYNTHESIS PROTEIN"/>
    <property type="match status" value="1"/>
</dbReference>
<dbReference type="SUPFAM" id="SSF53218">
    <property type="entry name" value="Molybdenum cofactor biosynthesis proteins"/>
    <property type="match status" value="1"/>
</dbReference>
<dbReference type="GO" id="GO:0005829">
    <property type="term" value="C:cytosol"/>
    <property type="evidence" value="ECO:0007669"/>
    <property type="project" value="TreeGrafter"/>
</dbReference>
<dbReference type="GO" id="GO:0006777">
    <property type="term" value="P:Mo-molybdopterin cofactor biosynthetic process"/>
    <property type="evidence" value="ECO:0007669"/>
    <property type="project" value="TreeGrafter"/>
</dbReference>
<dbReference type="AlphaFoldDB" id="A0A645EWN1"/>
<dbReference type="Gene3D" id="3.40.980.10">
    <property type="entry name" value="MoaB/Mog-like domain"/>
    <property type="match status" value="1"/>
</dbReference>
<reference evidence="2" key="1">
    <citation type="submission" date="2019-08" db="EMBL/GenBank/DDBJ databases">
        <authorList>
            <person name="Kucharzyk K."/>
            <person name="Murdoch R.W."/>
            <person name="Higgins S."/>
            <person name="Loffler F."/>
        </authorList>
    </citation>
    <scope>NUCLEOTIDE SEQUENCE</scope>
</reference>
<dbReference type="PANTHER" id="PTHR10192:SF28">
    <property type="entry name" value="MOLYBDOPTERIN MOLYBDENUMTRANSFERASE"/>
    <property type="match status" value="1"/>
</dbReference>
<dbReference type="InterPro" id="IPR036425">
    <property type="entry name" value="MoaB/Mog-like_dom_sf"/>
</dbReference>
<dbReference type="SMART" id="SM00852">
    <property type="entry name" value="MoCF_biosynth"/>
    <property type="match status" value="1"/>
</dbReference>
<evidence type="ECO:0000313" key="2">
    <source>
        <dbReference type="EMBL" id="MPN05850.1"/>
    </source>
</evidence>
<organism evidence="2">
    <name type="scientific">bioreactor metagenome</name>
    <dbReference type="NCBI Taxonomy" id="1076179"/>
    <lineage>
        <taxon>unclassified sequences</taxon>
        <taxon>metagenomes</taxon>
        <taxon>ecological metagenomes</taxon>
    </lineage>
</organism>
<sequence>MKAGDKLGGARIVPLVTKRSTVEQAAAIAGENAPVLSVLPYKPLKTAVIITGNEVYEGRIKDRFEPVLRAKLPAYGAQIIGVTKCPDELPRLLEAIQGYLDLGAELLLMTGGMSVDPDDLTPTAIKASGAELVMQGVPMQPGNMLTLAYHGKAAIVGVPGASLHSKVTSLDVFLPLIFAGVRVKREDIAALGDGGLCLNCPQCVFPVCSFGSALGR</sequence>
<dbReference type="InterPro" id="IPR001453">
    <property type="entry name" value="MoaB/Mog_dom"/>
</dbReference>
<protein>
    <recommendedName>
        <fullName evidence="1">MoaB/Mog domain-containing protein</fullName>
    </recommendedName>
</protein>
<name>A0A645EWN1_9ZZZZ</name>
<gene>
    <name evidence="2" type="ORF">SDC9_153104</name>
</gene>